<dbReference type="PANTHER" id="PTHR10057:SF0">
    <property type="entry name" value="TRANSLOCATOR PROTEIN"/>
    <property type="match status" value="1"/>
</dbReference>
<keyword evidence="8" id="KW-1185">Reference proteome</keyword>
<sequence length="160" mass="18438">MKINKITKIVIALAICLMVGYSASIVTRPSVETWYPTIAKPVFNPPNWIFMPVWTLLYILMAVAAGLVWDKIKEQNQEVKVALGFFLIQLTLNAIWSYIFFGLKNPMLALIEIVLLWLMIYETYLKFSKINKTAGYLLIPYMAWVAFAGILNASIWWLNR</sequence>
<gene>
    <name evidence="7" type="primary">crtK-2</name>
    <name evidence="7" type="ORF">FLA105534_02188</name>
</gene>
<dbReference type="CDD" id="cd15904">
    <property type="entry name" value="TSPO_MBR"/>
    <property type="match status" value="1"/>
</dbReference>
<comment type="subcellular location">
    <subcellularLocation>
        <location evidence="1">Membrane</location>
        <topology evidence="1">Multi-pass membrane protein</topology>
    </subcellularLocation>
</comment>
<dbReference type="Pfam" id="PF03073">
    <property type="entry name" value="TspO_MBR"/>
    <property type="match status" value="1"/>
</dbReference>
<dbReference type="Proteomes" id="UP000479938">
    <property type="component" value="Unassembled WGS sequence"/>
</dbReference>
<comment type="similarity">
    <text evidence="2">Belongs to the TspO/BZRP family.</text>
</comment>
<name>A0A6J4GHD6_9FLAO</name>
<evidence type="ECO:0000256" key="3">
    <source>
        <dbReference type="ARBA" id="ARBA00022692"/>
    </source>
</evidence>
<evidence type="ECO:0000313" key="8">
    <source>
        <dbReference type="Proteomes" id="UP000479938"/>
    </source>
</evidence>
<keyword evidence="4 6" id="KW-1133">Transmembrane helix</keyword>
<evidence type="ECO:0000256" key="1">
    <source>
        <dbReference type="ARBA" id="ARBA00004141"/>
    </source>
</evidence>
<dbReference type="EMBL" id="CADCSU010000087">
    <property type="protein sequence ID" value="CAA9198547.1"/>
    <property type="molecule type" value="Genomic_DNA"/>
</dbReference>
<dbReference type="InterPro" id="IPR004307">
    <property type="entry name" value="TspO_MBR"/>
</dbReference>
<dbReference type="GO" id="GO:0016020">
    <property type="term" value="C:membrane"/>
    <property type="evidence" value="ECO:0007669"/>
    <property type="project" value="UniProtKB-SubCell"/>
</dbReference>
<feature type="transmembrane region" description="Helical" evidence="6">
    <location>
        <begin position="107"/>
        <end position="124"/>
    </location>
</feature>
<dbReference type="InterPro" id="IPR038330">
    <property type="entry name" value="TspO/MBR-related_sf"/>
</dbReference>
<dbReference type="AlphaFoldDB" id="A0A6J4GHD6"/>
<keyword evidence="3 6" id="KW-0812">Transmembrane</keyword>
<proteinExistence type="inferred from homology"/>
<organism evidence="7 8">
    <name type="scientific">Flavobacterium bizetiae</name>
    <dbReference type="NCBI Taxonomy" id="2704140"/>
    <lineage>
        <taxon>Bacteria</taxon>
        <taxon>Pseudomonadati</taxon>
        <taxon>Bacteroidota</taxon>
        <taxon>Flavobacteriia</taxon>
        <taxon>Flavobacteriales</taxon>
        <taxon>Flavobacteriaceae</taxon>
        <taxon>Flavobacterium</taxon>
    </lineage>
</organism>
<dbReference type="FunFam" id="1.20.1260.100:FF:000001">
    <property type="entry name" value="translocator protein 2"/>
    <property type="match status" value="1"/>
</dbReference>
<dbReference type="PIRSF" id="PIRSF005859">
    <property type="entry name" value="PBR"/>
    <property type="match status" value="1"/>
</dbReference>
<feature type="transmembrane region" description="Helical" evidence="6">
    <location>
        <begin position="81"/>
        <end position="101"/>
    </location>
</feature>
<keyword evidence="5 6" id="KW-0472">Membrane</keyword>
<evidence type="ECO:0000256" key="2">
    <source>
        <dbReference type="ARBA" id="ARBA00007524"/>
    </source>
</evidence>
<accession>A0A6J4GHD6</accession>
<dbReference type="GO" id="GO:0033013">
    <property type="term" value="P:tetrapyrrole metabolic process"/>
    <property type="evidence" value="ECO:0007669"/>
    <property type="project" value="UniProtKB-ARBA"/>
</dbReference>
<evidence type="ECO:0000313" key="7">
    <source>
        <dbReference type="EMBL" id="CAA9198547.1"/>
    </source>
</evidence>
<feature type="transmembrane region" description="Helical" evidence="6">
    <location>
        <begin position="48"/>
        <end position="69"/>
    </location>
</feature>
<reference evidence="7 8" key="1">
    <citation type="submission" date="2020-02" db="EMBL/GenBank/DDBJ databases">
        <authorList>
            <person name="Criscuolo A."/>
        </authorList>
    </citation>
    <scope>NUCLEOTIDE SEQUENCE [LARGE SCALE GENOMIC DNA]</scope>
    <source>
        <strain evidence="7">CIP105534</strain>
    </source>
</reference>
<evidence type="ECO:0000256" key="4">
    <source>
        <dbReference type="ARBA" id="ARBA00022989"/>
    </source>
</evidence>
<evidence type="ECO:0000256" key="6">
    <source>
        <dbReference type="SAM" id="Phobius"/>
    </source>
</evidence>
<feature type="transmembrane region" description="Helical" evidence="6">
    <location>
        <begin position="136"/>
        <end position="158"/>
    </location>
</feature>
<dbReference type="PANTHER" id="PTHR10057">
    <property type="entry name" value="PERIPHERAL-TYPE BENZODIAZEPINE RECEPTOR"/>
    <property type="match status" value="1"/>
</dbReference>
<dbReference type="Gene3D" id="1.20.1260.100">
    <property type="entry name" value="TspO/MBR protein"/>
    <property type="match status" value="1"/>
</dbReference>
<protein>
    <submittedName>
        <fullName evidence="7">Tryptophan-rich protein TspO</fullName>
    </submittedName>
</protein>
<evidence type="ECO:0000256" key="5">
    <source>
        <dbReference type="ARBA" id="ARBA00023136"/>
    </source>
</evidence>